<evidence type="ECO:0000256" key="5">
    <source>
        <dbReference type="ARBA" id="ARBA00012161"/>
    </source>
</evidence>
<keyword evidence="7" id="KW-0540">Nuclease</keyword>
<keyword evidence="8" id="KW-0479">Metal-binding</keyword>
<keyword evidence="11" id="KW-0694">RNA-binding</keyword>
<dbReference type="InterPro" id="IPR012337">
    <property type="entry name" value="RNaseH-like_sf"/>
</dbReference>
<evidence type="ECO:0000313" key="15">
    <source>
        <dbReference type="EMBL" id="KXN67457.1"/>
    </source>
</evidence>
<keyword evidence="10" id="KW-0269">Exonuclease</keyword>
<dbReference type="GO" id="GO:0046872">
    <property type="term" value="F:metal ion binding"/>
    <property type="evidence" value="ECO:0007669"/>
    <property type="project" value="UniProtKB-KW"/>
</dbReference>
<keyword evidence="9" id="KW-0378">Hydrolase</keyword>
<dbReference type="STRING" id="796925.A0A137NXJ2"/>
<gene>
    <name evidence="15" type="ORF">CONCODRAFT_82273</name>
</gene>
<dbReference type="GO" id="GO:0003723">
    <property type="term" value="F:RNA binding"/>
    <property type="evidence" value="ECO:0007669"/>
    <property type="project" value="UniProtKB-KW"/>
</dbReference>
<evidence type="ECO:0000256" key="13">
    <source>
        <dbReference type="ARBA" id="ARBA00023163"/>
    </source>
</evidence>
<dbReference type="GO" id="GO:0005634">
    <property type="term" value="C:nucleus"/>
    <property type="evidence" value="ECO:0007669"/>
    <property type="project" value="UniProtKB-SubCell"/>
</dbReference>
<dbReference type="GO" id="GO:0030015">
    <property type="term" value="C:CCR4-NOT core complex"/>
    <property type="evidence" value="ECO:0007669"/>
    <property type="project" value="EnsemblFungi"/>
</dbReference>
<name>A0A137NXJ2_CONC2</name>
<dbReference type="AlphaFoldDB" id="A0A137NXJ2"/>
<dbReference type="GO" id="GO:0004535">
    <property type="term" value="F:poly(A)-specific ribonuclease activity"/>
    <property type="evidence" value="ECO:0007669"/>
    <property type="project" value="UniProtKB-EC"/>
</dbReference>
<evidence type="ECO:0000256" key="4">
    <source>
        <dbReference type="ARBA" id="ARBA00008372"/>
    </source>
</evidence>
<sequence length="278" mass="31805">MPTDSKLIREVWANNLETEMKAIRNIVEEYPWVSMDTEFPGTVAKPIGSFKSNLDYKYQEVRCNVDMLKIIQLGLTFSKDTGEHPKRCCTWQFNFKFSKDSDMYLQESVDLLESSGIDFKKHEEFGIDTFVFGELLISSGLVLLDDVNWISFSGGYDYAYLIKVLTCSPLPPKEEDFFNVLGIYFPRTYDLRYLMRCCKNLSGGLSDLADQLQIPRIGIQHQAGSDSLTTASAFFKMKALYFENQIDDHKFLGYISNLGSGSNGFYFSNQLSDLSYMI</sequence>
<comment type="subcellular location">
    <subcellularLocation>
        <location evidence="3">Cytoplasm</location>
    </subcellularLocation>
    <subcellularLocation>
        <location evidence="2">Nucleus</location>
    </subcellularLocation>
</comment>
<keyword evidence="6" id="KW-0963">Cytoplasm</keyword>
<dbReference type="EMBL" id="KQ964635">
    <property type="protein sequence ID" value="KXN67457.1"/>
    <property type="molecule type" value="Genomic_DNA"/>
</dbReference>
<dbReference type="FunFam" id="3.30.420.10:FF:000048">
    <property type="entry name" value="CCR4-associated factor 1, putative"/>
    <property type="match status" value="1"/>
</dbReference>
<evidence type="ECO:0000256" key="8">
    <source>
        <dbReference type="ARBA" id="ARBA00022723"/>
    </source>
</evidence>
<dbReference type="Pfam" id="PF04857">
    <property type="entry name" value="CAF1"/>
    <property type="match status" value="1"/>
</dbReference>
<evidence type="ECO:0000256" key="6">
    <source>
        <dbReference type="ARBA" id="ARBA00022490"/>
    </source>
</evidence>
<keyword evidence="14" id="KW-0539">Nucleus</keyword>
<keyword evidence="16" id="KW-1185">Reference proteome</keyword>
<evidence type="ECO:0000256" key="11">
    <source>
        <dbReference type="ARBA" id="ARBA00022884"/>
    </source>
</evidence>
<comment type="similarity">
    <text evidence="4">Belongs to the CAF1 family.</text>
</comment>
<dbReference type="InterPro" id="IPR006941">
    <property type="entry name" value="RNase_CAF1"/>
</dbReference>
<dbReference type="Gene3D" id="3.30.420.10">
    <property type="entry name" value="Ribonuclease H-like superfamily/Ribonuclease H"/>
    <property type="match status" value="1"/>
</dbReference>
<dbReference type="OMA" id="IKFMMRA"/>
<evidence type="ECO:0000256" key="14">
    <source>
        <dbReference type="ARBA" id="ARBA00023242"/>
    </source>
</evidence>
<evidence type="ECO:0000256" key="12">
    <source>
        <dbReference type="ARBA" id="ARBA00023015"/>
    </source>
</evidence>
<evidence type="ECO:0000256" key="3">
    <source>
        <dbReference type="ARBA" id="ARBA00004496"/>
    </source>
</evidence>
<evidence type="ECO:0000256" key="9">
    <source>
        <dbReference type="ARBA" id="ARBA00022801"/>
    </source>
</evidence>
<keyword evidence="13" id="KW-0804">Transcription</keyword>
<proteinExistence type="inferred from homology"/>
<accession>A0A137NXJ2</accession>
<dbReference type="PANTHER" id="PTHR10797">
    <property type="entry name" value="CCR4-NOT TRANSCRIPTION COMPLEX SUBUNIT"/>
    <property type="match status" value="1"/>
</dbReference>
<dbReference type="Proteomes" id="UP000070444">
    <property type="component" value="Unassembled WGS sequence"/>
</dbReference>
<evidence type="ECO:0000256" key="2">
    <source>
        <dbReference type="ARBA" id="ARBA00004123"/>
    </source>
</evidence>
<organism evidence="15 16">
    <name type="scientific">Conidiobolus coronatus (strain ATCC 28846 / CBS 209.66 / NRRL 28638)</name>
    <name type="common">Delacroixia coronata</name>
    <dbReference type="NCBI Taxonomy" id="796925"/>
    <lineage>
        <taxon>Eukaryota</taxon>
        <taxon>Fungi</taxon>
        <taxon>Fungi incertae sedis</taxon>
        <taxon>Zoopagomycota</taxon>
        <taxon>Entomophthoromycotina</taxon>
        <taxon>Entomophthoromycetes</taxon>
        <taxon>Entomophthorales</taxon>
        <taxon>Ancylistaceae</taxon>
        <taxon>Conidiobolus</taxon>
    </lineage>
</organism>
<evidence type="ECO:0000256" key="1">
    <source>
        <dbReference type="ARBA" id="ARBA00001663"/>
    </source>
</evidence>
<keyword evidence="12" id="KW-0805">Transcription regulation</keyword>
<protein>
    <recommendedName>
        <fullName evidence="5">poly(A)-specific ribonuclease</fullName>
        <ecNumber evidence="5">3.1.13.4</ecNumber>
    </recommendedName>
</protein>
<comment type="catalytic activity">
    <reaction evidence="1">
        <text>Exonucleolytic cleavage of poly(A) to 5'-AMP.</text>
        <dbReference type="EC" id="3.1.13.4"/>
    </reaction>
</comment>
<reference evidence="15 16" key="1">
    <citation type="journal article" date="2015" name="Genome Biol. Evol.">
        <title>Phylogenomic analyses indicate that early fungi evolved digesting cell walls of algal ancestors of land plants.</title>
        <authorList>
            <person name="Chang Y."/>
            <person name="Wang S."/>
            <person name="Sekimoto S."/>
            <person name="Aerts A.L."/>
            <person name="Choi C."/>
            <person name="Clum A."/>
            <person name="LaButti K.M."/>
            <person name="Lindquist E.A."/>
            <person name="Yee Ngan C."/>
            <person name="Ohm R.A."/>
            <person name="Salamov A.A."/>
            <person name="Grigoriev I.V."/>
            <person name="Spatafora J.W."/>
            <person name="Berbee M.L."/>
        </authorList>
    </citation>
    <scope>NUCLEOTIDE SEQUENCE [LARGE SCALE GENOMIC DNA]</scope>
    <source>
        <strain evidence="15 16">NRRL 28638</strain>
    </source>
</reference>
<dbReference type="InterPro" id="IPR039637">
    <property type="entry name" value="CNOT7/CNOT8/Pop2"/>
</dbReference>
<dbReference type="SUPFAM" id="SSF53098">
    <property type="entry name" value="Ribonuclease H-like"/>
    <property type="match status" value="1"/>
</dbReference>
<evidence type="ECO:0000256" key="10">
    <source>
        <dbReference type="ARBA" id="ARBA00022839"/>
    </source>
</evidence>
<dbReference type="GO" id="GO:0005737">
    <property type="term" value="C:cytoplasm"/>
    <property type="evidence" value="ECO:0007669"/>
    <property type="project" value="UniProtKB-SubCell"/>
</dbReference>
<dbReference type="InterPro" id="IPR036397">
    <property type="entry name" value="RNaseH_sf"/>
</dbReference>
<evidence type="ECO:0000313" key="16">
    <source>
        <dbReference type="Proteomes" id="UP000070444"/>
    </source>
</evidence>
<dbReference type="GO" id="GO:0000289">
    <property type="term" value="P:nuclear-transcribed mRNA poly(A) tail shortening"/>
    <property type="evidence" value="ECO:0007669"/>
    <property type="project" value="EnsemblFungi"/>
</dbReference>
<evidence type="ECO:0000256" key="7">
    <source>
        <dbReference type="ARBA" id="ARBA00022722"/>
    </source>
</evidence>
<dbReference type="OrthoDB" id="1164111at2759"/>
<dbReference type="EC" id="3.1.13.4" evidence="5"/>